<feature type="chain" id="PRO_5035157186" evidence="1">
    <location>
        <begin position="20"/>
        <end position="502"/>
    </location>
</feature>
<dbReference type="EMBL" id="JACXWA010000114">
    <property type="protein sequence ID" value="MBD3871094.1"/>
    <property type="molecule type" value="Genomic_DNA"/>
</dbReference>
<protein>
    <submittedName>
        <fullName evidence="2">Uncharacterized protein</fullName>
    </submittedName>
</protein>
<proteinExistence type="predicted"/>
<dbReference type="AlphaFoldDB" id="A0A8J6Y9I4"/>
<name>A0A8J6Y9I4_9BACT</name>
<keyword evidence="1" id="KW-0732">Signal</keyword>
<accession>A0A8J6Y9I4</accession>
<feature type="signal peptide" evidence="1">
    <location>
        <begin position="1"/>
        <end position="19"/>
    </location>
</feature>
<evidence type="ECO:0000256" key="1">
    <source>
        <dbReference type="SAM" id="SignalP"/>
    </source>
</evidence>
<comment type="caution">
    <text evidence="2">The sequence shown here is derived from an EMBL/GenBank/DDBJ whole genome shotgun (WGS) entry which is preliminary data.</text>
</comment>
<dbReference type="Proteomes" id="UP000598633">
    <property type="component" value="Unassembled WGS sequence"/>
</dbReference>
<sequence>MTIRLIVVTALCVVVSAAAADALETDQYYAWGRPLADSTDAVNARFNLELERAIASFPKDRPPQSCRKVAIAYRKRMRFLLLHEIQVWAWNSEWVDRIPDGADEQREYRRTNLYSNHPLIDTGTWMPYTPTLEVAGVRFGTDKLAHLVSSGWTYYGEYHKGIKKGETPEDAERRAVNRGIAEESLILGKLASGVTSIPDLEANYAGMHFYLDLCDIEDPILKLGEDGWFISRPVDLRDYVTPRWDESFQPPIYTKGRWRKVKPVLETYCDRLADPQVVAMRRSYRERDKESLVGRLVAERVAEGKIRDPAQFSIEAVCSETDPSREGAPELPDRIEIVSSRVDDATAMGDVLAEDQDRRRFALGLAGLHITYPLVVSASLAVMLTSQPSTYDCATPCDFRGPFIELEPGLGGGKLSVGWTRVTGKTNRSGSFLKAAFIGAAYKVTVLRTWGDHGWVEGGRTYAGFELGVPVAQANVGIGILYRVDNGDGGRWLVTGGAGWGF</sequence>
<reference evidence="2 3" key="1">
    <citation type="submission" date="2020-08" db="EMBL/GenBank/DDBJ databases">
        <title>Acidobacteriota in marine sediments use diverse sulfur dissimilation pathways.</title>
        <authorList>
            <person name="Wasmund K."/>
        </authorList>
    </citation>
    <scope>NUCLEOTIDE SEQUENCE [LARGE SCALE GENOMIC DNA]</scope>
    <source>
        <strain evidence="2">MAG AM3-A</strain>
    </source>
</reference>
<evidence type="ECO:0000313" key="2">
    <source>
        <dbReference type="EMBL" id="MBD3871094.1"/>
    </source>
</evidence>
<evidence type="ECO:0000313" key="3">
    <source>
        <dbReference type="Proteomes" id="UP000598633"/>
    </source>
</evidence>
<gene>
    <name evidence="2" type="ORF">IFJ97_07040</name>
</gene>
<organism evidence="2 3">
    <name type="scientific">Candidatus Sulfomarinibacter kjeldsenii</name>
    <dbReference type="NCBI Taxonomy" id="2885994"/>
    <lineage>
        <taxon>Bacteria</taxon>
        <taxon>Pseudomonadati</taxon>
        <taxon>Acidobacteriota</taxon>
        <taxon>Thermoanaerobaculia</taxon>
        <taxon>Thermoanaerobaculales</taxon>
        <taxon>Candidatus Sulfomarinibacteraceae</taxon>
        <taxon>Candidatus Sulfomarinibacter</taxon>
    </lineage>
</organism>